<sequence>MGKTAVAAYDFWLWALVLTHKLGRIIYFLGKGVEEEEDFRAALQAQRGSAPAIARVRPLRIGGGHGLGASTAPPPHTLVQSWDHHVGPVIASILSP</sequence>
<reference evidence="2" key="1">
    <citation type="submission" date="2016-06" db="EMBL/GenBank/DDBJ databases">
        <title>Parallel loss of symbiosis genes in relatives of nitrogen-fixing non-legume Parasponia.</title>
        <authorList>
            <person name="Van Velzen R."/>
            <person name="Holmer R."/>
            <person name="Bu F."/>
            <person name="Rutten L."/>
            <person name="Van Zeijl A."/>
            <person name="Liu W."/>
            <person name="Santuari L."/>
            <person name="Cao Q."/>
            <person name="Sharma T."/>
            <person name="Shen D."/>
            <person name="Roswanjaya Y."/>
            <person name="Wardhani T."/>
            <person name="Kalhor M.S."/>
            <person name="Jansen J."/>
            <person name="Van den Hoogen J."/>
            <person name="Gungor B."/>
            <person name="Hartog M."/>
            <person name="Hontelez J."/>
            <person name="Verver J."/>
            <person name="Yang W.-C."/>
            <person name="Schijlen E."/>
            <person name="Repin R."/>
            <person name="Schilthuizen M."/>
            <person name="Schranz E."/>
            <person name="Heidstra R."/>
            <person name="Miyata K."/>
            <person name="Fedorova E."/>
            <person name="Kohlen W."/>
            <person name="Bisseling T."/>
            <person name="Smit S."/>
            <person name="Geurts R."/>
        </authorList>
    </citation>
    <scope>NUCLEOTIDE SEQUENCE [LARGE SCALE GENOMIC DNA]</scope>
    <source>
        <strain evidence="2">cv. RG33-2</strain>
    </source>
</reference>
<protein>
    <submittedName>
        <fullName evidence="1">Uncharacterized protein</fullName>
    </submittedName>
</protein>
<organism evidence="1 2">
    <name type="scientific">Trema orientale</name>
    <name type="common">Charcoal tree</name>
    <name type="synonym">Celtis orientalis</name>
    <dbReference type="NCBI Taxonomy" id="63057"/>
    <lineage>
        <taxon>Eukaryota</taxon>
        <taxon>Viridiplantae</taxon>
        <taxon>Streptophyta</taxon>
        <taxon>Embryophyta</taxon>
        <taxon>Tracheophyta</taxon>
        <taxon>Spermatophyta</taxon>
        <taxon>Magnoliopsida</taxon>
        <taxon>eudicotyledons</taxon>
        <taxon>Gunneridae</taxon>
        <taxon>Pentapetalae</taxon>
        <taxon>rosids</taxon>
        <taxon>fabids</taxon>
        <taxon>Rosales</taxon>
        <taxon>Cannabaceae</taxon>
        <taxon>Trema</taxon>
    </lineage>
</organism>
<dbReference type="Proteomes" id="UP000237000">
    <property type="component" value="Unassembled WGS sequence"/>
</dbReference>
<evidence type="ECO:0000313" key="1">
    <source>
        <dbReference type="EMBL" id="PON31462.1"/>
    </source>
</evidence>
<keyword evidence="2" id="KW-1185">Reference proteome</keyword>
<dbReference type="EMBL" id="JXTC01001356">
    <property type="protein sequence ID" value="PON31462.1"/>
    <property type="molecule type" value="Genomic_DNA"/>
</dbReference>
<accession>A0A2P5A4K7</accession>
<proteinExistence type="predicted"/>
<feature type="non-terminal residue" evidence="1">
    <location>
        <position position="96"/>
    </location>
</feature>
<evidence type="ECO:0000313" key="2">
    <source>
        <dbReference type="Proteomes" id="UP000237000"/>
    </source>
</evidence>
<name>A0A2P5A4K7_TREOI</name>
<dbReference type="InParanoid" id="A0A2P5A4K7"/>
<comment type="caution">
    <text evidence="1">The sequence shown here is derived from an EMBL/GenBank/DDBJ whole genome shotgun (WGS) entry which is preliminary data.</text>
</comment>
<dbReference type="AlphaFoldDB" id="A0A2P5A4K7"/>
<gene>
    <name evidence="1" type="ORF">TorRG33x02_357760</name>
</gene>